<gene>
    <name evidence="2" type="ORF">D5R81_17750</name>
</gene>
<feature type="transmembrane region" description="Helical" evidence="1">
    <location>
        <begin position="79"/>
        <end position="99"/>
    </location>
</feature>
<keyword evidence="1" id="KW-0472">Membrane</keyword>
<organism evidence="2 3">
    <name type="scientific">Parashewanella spongiae</name>
    <dbReference type="NCBI Taxonomy" id="342950"/>
    <lineage>
        <taxon>Bacteria</taxon>
        <taxon>Pseudomonadati</taxon>
        <taxon>Pseudomonadota</taxon>
        <taxon>Gammaproteobacteria</taxon>
        <taxon>Alteromonadales</taxon>
        <taxon>Shewanellaceae</taxon>
        <taxon>Parashewanella</taxon>
    </lineage>
</organism>
<keyword evidence="3" id="KW-1185">Reference proteome</keyword>
<proteinExistence type="predicted"/>
<name>A0A3A6TN90_9GAMM</name>
<evidence type="ECO:0000313" key="2">
    <source>
        <dbReference type="EMBL" id="RJY06457.1"/>
    </source>
</evidence>
<keyword evidence="1" id="KW-0812">Transmembrane</keyword>
<protein>
    <submittedName>
        <fullName evidence="2">Uncharacterized protein</fullName>
    </submittedName>
</protein>
<reference evidence="2 3" key="1">
    <citation type="submission" date="2018-09" db="EMBL/GenBank/DDBJ databases">
        <title>Phylogeny of the Shewanellaceae, and recommendation for two new genera, Pseudoshewanella and Parashewanella.</title>
        <authorList>
            <person name="Wang G."/>
        </authorList>
    </citation>
    <scope>NUCLEOTIDE SEQUENCE [LARGE SCALE GENOMIC DNA]</scope>
    <source>
        <strain evidence="2 3">KCTC 22492</strain>
    </source>
</reference>
<accession>A0A3A6TN90</accession>
<evidence type="ECO:0000313" key="3">
    <source>
        <dbReference type="Proteomes" id="UP000273022"/>
    </source>
</evidence>
<evidence type="ECO:0000256" key="1">
    <source>
        <dbReference type="SAM" id="Phobius"/>
    </source>
</evidence>
<feature type="transmembrane region" description="Helical" evidence="1">
    <location>
        <begin position="208"/>
        <end position="230"/>
    </location>
</feature>
<dbReference type="RefSeq" id="WP_121854951.1">
    <property type="nucleotide sequence ID" value="NZ_CP037952.1"/>
</dbReference>
<dbReference type="EMBL" id="QYYH01000163">
    <property type="protein sequence ID" value="RJY06457.1"/>
    <property type="molecule type" value="Genomic_DNA"/>
</dbReference>
<dbReference type="Proteomes" id="UP000273022">
    <property type="component" value="Unassembled WGS sequence"/>
</dbReference>
<keyword evidence="1" id="KW-1133">Transmembrane helix</keyword>
<dbReference type="AlphaFoldDB" id="A0A3A6TN90"/>
<comment type="caution">
    <text evidence="2">The sequence shown here is derived from an EMBL/GenBank/DDBJ whole genome shotgun (WGS) entry which is preliminary data.</text>
</comment>
<sequence>MVPQALSSTSTSFETFNFYSKEVLETYAVPVLAGAFTSGPAGAAIGASFATFIRGAEYLANKVSDKYLDEGKNNLIGRYAIKSVGVLIFGSTVGFYGELRMSDSFLSQATTTLLSSAFGYAFSHGLDRSLTYFNVDKDSKIRVPLRLLTSAAGCWIGLKITEGTLKFFIPTLMEKDINSILTRQSRSNDTAGKTEESKPLGTHAKMGLGLLPVIIIESVITDVLLFRLIYKTCKQEKNSAVKNIDLKTYSNTGGAEPQGEVSSTDM</sequence>